<evidence type="ECO:0000256" key="7">
    <source>
        <dbReference type="ARBA" id="ARBA00023136"/>
    </source>
</evidence>
<feature type="transmembrane region" description="Helical" evidence="8">
    <location>
        <begin position="153"/>
        <end position="173"/>
    </location>
</feature>
<evidence type="ECO:0000256" key="8">
    <source>
        <dbReference type="SAM" id="Phobius"/>
    </source>
</evidence>
<dbReference type="InterPro" id="IPR050297">
    <property type="entry name" value="LipidA_mod_glycosyltrf_83"/>
</dbReference>
<proteinExistence type="predicted"/>
<keyword evidence="6 8" id="KW-1133">Transmembrane helix</keyword>
<feature type="transmembrane region" description="Helical" evidence="8">
    <location>
        <begin position="376"/>
        <end position="394"/>
    </location>
</feature>
<keyword evidence="3" id="KW-0328">Glycosyltransferase</keyword>
<reference evidence="9" key="1">
    <citation type="submission" date="2022-06" db="EMBL/GenBank/DDBJ databases">
        <title>Gramella sediminis sp. nov., isolated from deep-sea sediment of the Indian Ocean.</title>
        <authorList>
            <person name="Yang L."/>
        </authorList>
    </citation>
    <scope>NUCLEOTIDE SEQUENCE</scope>
    <source>
        <strain evidence="9">HMD3159</strain>
    </source>
</reference>
<evidence type="ECO:0000256" key="1">
    <source>
        <dbReference type="ARBA" id="ARBA00004651"/>
    </source>
</evidence>
<feature type="transmembrane region" description="Helical" evidence="8">
    <location>
        <begin position="351"/>
        <end position="370"/>
    </location>
</feature>
<keyword evidence="7 8" id="KW-0472">Membrane</keyword>
<feature type="transmembrane region" description="Helical" evidence="8">
    <location>
        <begin position="90"/>
        <end position="116"/>
    </location>
</feature>
<evidence type="ECO:0000256" key="6">
    <source>
        <dbReference type="ARBA" id="ARBA00022989"/>
    </source>
</evidence>
<keyword evidence="4" id="KW-0808">Transferase</keyword>
<evidence type="ECO:0000313" key="9">
    <source>
        <dbReference type="EMBL" id="MCM8569183.1"/>
    </source>
</evidence>
<evidence type="ECO:0000256" key="5">
    <source>
        <dbReference type="ARBA" id="ARBA00022692"/>
    </source>
</evidence>
<keyword evidence="10" id="KW-1185">Reference proteome</keyword>
<feature type="transmembrane region" description="Helical" evidence="8">
    <location>
        <begin position="225"/>
        <end position="244"/>
    </location>
</feature>
<evidence type="ECO:0000313" key="10">
    <source>
        <dbReference type="Proteomes" id="UP001155077"/>
    </source>
</evidence>
<sequence>MSRIKTLIIIGLSFVILTVLGYNFHVANSLKYDFGGDASDFIHLGLTLAKTGKYGHLDLSHTDLVQGFKNGNHKTKTYKFSGHSTWRPPIWPAIIAFCFLISGYSLGFLVAFKILLHLLGGLFFYKTLEYFTKRVIFIYAGVFLYLVNPAWQIYSRVFLSEPITLFFMTLFIWSLVRYLKEGKLLWANGIFGGILILAHPYYIFLPFSLWFFLFLYKRVSLKNTLLLAIFTVCIVSIWVIRNYIILDGNKAVITTSSGAVMAKGWNQDVPDLHTNTKGDLADESLVLQTFDYDKSDYRGEVGGMMLYRDATINFIKSNPDLILPIIFKKLKSAFNPFPETPRPGILETGRVIFQVLALVAALFLLLRGSIITKAMVLGLFLSTALITIITYSGFRFRMPQTSLEIMFIILAVNFLIQKYRAVQIKPE</sequence>
<dbReference type="PANTHER" id="PTHR33908:SF11">
    <property type="entry name" value="MEMBRANE PROTEIN"/>
    <property type="match status" value="1"/>
</dbReference>
<dbReference type="Proteomes" id="UP001155077">
    <property type="component" value="Unassembled WGS sequence"/>
</dbReference>
<protein>
    <submittedName>
        <fullName evidence="9">Glycosyltransferase family 39 protein</fullName>
    </submittedName>
</protein>
<feature type="transmembrane region" description="Helical" evidence="8">
    <location>
        <begin position="185"/>
        <end position="213"/>
    </location>
</feature>
<name>A0ABT0Z0D0_9FLAO</name>
<dbReference type="PANTHER" id="PTHR33908">
    <property type="entry name" value="MANNOSYLTRANSFERASE YKCB-RELATED"/>
    <property type="match status" value="1"/>
</dbReference>
<feature type="transmembrane region" description="Helical" evidence="8">
    <location>
        <begin position="128"/>
        <end position="147"/>
    </location>
</feature>
<comment type="subcellular location">
    <subcellularLocation>
        <location evidence="1">Cell membrane</location>
        <topology evidence="1">Multi-pass membrane protein</topology>
    </subcellularLocation>
</comment>
<evidence type="ECO:0000256" key="3">
    <source>
        <dbReference type="ARBA" id="ARBA00022676"/>
    </source>
</evidence>
<gene>
    <name evidence="9" type="ORF">NE848_07325</name>
</gene>
<dbReference type="EMBL" id="JAMSCK010000002">
    <property type="protein sequence ID" value="MCM8569183.1"/>
    <property type="molecule type" value="Genomic_DNA"/>
</dbReference>
<organism evidence="9 10">
    <name type="scientific">Gramella jeungdoensis</name>
    <dbReference type="NCBI Taxonomy" id="708091"/>
    <lineage>
        <taxon>Bacteria</taxon>
        <taxon>Pseudomonadati</taxon>
        <taxon>Bacteroidota</taxon>
        <taxon>Flavobacteriia</taxon>
        <taxon>Flavobacteriales</taxon>
        <taxon>Flavobacteriaceae</taxon>
        <taxon>Christiangramia</taxon>
    </lineage>
</organism>
<keyword evidence="2" id="KW-1003">Cell membrane</keyword>
<accession>A0ABT0Z0D0</accession>
<comment type="caution">
    <text evidence="9">The sequence shown here is derived from an EMBL/GenBank/DDBJ whole genome shotgun (WGS) entry which is preliminary data.</text>
</comment>
<keyword evidence="5 8" id="KW-0812">Transmembrane</keyword>
<evidence type="ECO:0000256" key="2">
    <source>
        <dbReference type="ARBA" id="ARBA00022475"/>
    </source>
</evidence>
<dbReference type="RefSeq" id="WP_252111969.1">
    <property type="nucleotide sequence ID" value="NZ_JAMSCK010000002.1"/>
</dbReference>
<evidence type="ECO:0000256" key="4">
    <source>
        <dbReference type="ARBA" id="ARBA00022679"/>
    </source>
</evidence>